<evidence type="ECO:0000256" key="2">
    <source>
        <dbReference type="ARBA" id="ARBA00004651"/>
    </source>
</evidence>
<evidence type="ECO:0000313" key="18">
    <source>
        <dbReference type="Proteomes" id="UP000694565"/>
    </source>
</evidence>
<evidence type="ECO:0000313" key="17">
    <source>
        <dbReference type="Ensembl" id="ENSCLMP00005020210.1"/>
    </source>
</evidence>
<feature type="transmembrane region" description="Helical" evidence="16">
    <location>
        <begin position="188"/>
        <end position="212"/>
    </location>
</feature>
<keyword evidence="5" id="KW-1003">Cell membrane</keyword>
<accession>A0A8C2XLF8</accession>
<comment type="catalytic activity">
    <reaction evidence="15">
        <text>L-leucine(in) = L-leucine(out)</text>
        <dbReference type="Rhea" id="RHEA:73011"/>
        <dbReference type="ChEBI" id="CHEBI:57427"/>
    </reaction>
</comment>
<evidence type="ECO:0000256" key="15">
    <source>
        <dbReference type="ARBA" id="ARBA00036887"/>
    </source>
</evidence>
<feature type="transmembrane region" description="Helical" evidence="16">
    <location>
        <begin position="401"/>
        <end position="422"/>
    </location>
</feature>
<evidence type="ECO:0000256" key="6">
    <source>
        <dbReference type="ARBA" id="ARBA00022692"/>
    </source>
</evidence>
<reference evidence="17" key="2">
    <citation type="submission" date="2025-09" db="UniProtKB">
        <authorList>
            <consortium name="Ensembl"/>
        </authorList>
    </citation>
    <scope>IDENTIFICATION</scope>
</reference>
<evidence type="ECO:0000256" key="4">
    <source>
        <dbReference type="ARBA" id="ARBA00020691"/>
    </source>
</evidence>
<evidence type="ECO:0000256" key="9">
    <source>
        <dbReference type="ARBA" id="ARBA00023180"/>
    </source>
</evidence>
<keyword evidence="18" id="KW-1185">Reference proteome</keyword>
<dbReference type="PANTHER" id="PTHR20766:SF2">
    <property type="entry name" value="LARGE NEUTRAL AMINO ACIDS TRANSPORTER SMALL SUBUNIT 4"/>
    <property type="match status" value="1"/>
</dbReference>
<name>A0A8C2XLF8_CYCLU</name>
<dbReference type="GeneTree" id="ENSGT00940000153576"/>
<protein>
    <recommendedName>
        <fullName evidence="4">Large neutral amino acids transporter small subunit 4</fullName>
    </recommendedName>
    <alternativeName>
        <fullName evidence="11">L-type amino acid transporter 4</fullName>
    </alternativeName>
    <alternativeName>
        <fullName evidence="10">Solute carrier family 43 member 2</fullName>
    </alternativeName>
</protein>
<dbReference type="SUPFAM" id="SSF103473">
    <property type="entry name" value="MFS general substrate transporter"/>
    <property type="match status" value="1"/>
</dbReference>
<organism evidence="17 18">
    <name type="scientific">Cyclopterus lumpus</name>
    <name type="common">Lumpsucker</name>
    <dbReference type="NCBI Taxonomy" id="8103"/>
    <lineage>
        <taxon>Eukaryota</taxon>
        <taxon>Metazoa</taxon>
        <taxon>Chordata</taxon>
        <taxon>Craniata</taxon>
        <taxon>Vertebrata</taxon>
        <taxon>Euteleostomi</taxon>
        <taxon>Actinopterygii</taxon>
        <taxon>Neopterygii</taxon>
        <taxon>Teleostei</taxon>
        <taxon>Neoteleostei</taxon>
        <taxon>Acanthomorphata</taxon>
        <taxon>Eupercaria</taxon>
        <taxon>Perciformes</taxon>
        <taxon>Cottioidei</taxon>
        <taxon>Cottales</taxon>
        <taxon>Cyclopteridae</taxon>
        <taxon>Cyclopterus</taxon>
    </lineage>
</organism>
<dbReference type="GO" id="GO:0015179">
    <property type="term" value="F:L-amino acid transmembrane transporter activity"/>
    <property type="evidence" value="ECO:0007669"/>
    <property type="project" value="TreeGrafter"/>
</dbReference>
<dbReference type="AlphaFoldDB" id="A0A8C2XLF8"/>
<feature type="transmembrane region" description="Helical" evidence="16">
    <location>
        <begin position="163"/>
        <end position="182"/>
    </location>
</feature>
<comment type="similarity">
    <text evidence="3">Belongs to the SLC43A transporter (TC 2.A.1.44) family.</text>
</comment>
<comment type="catalytic activity">
    <reaction evidence="12">
        <text>L-phenylalanine(in) = L-phenylalanine(out)</text>
        <dbReference type="Rhea" id="RHEA:27950"/>
        <dbReference type="ChEBI" id="CHEBI:58095"/>
    </reaction>
</comment>
<dbReference type="Pfam" id="PF07690">
    <property type="entry name" value="MFS_1"/>
    <property type="match status" value="1"/>
</dbReference>
<proteinExistence type="inferred from homology"/>
<feature type="transmembrane region" description="Helical" evidence="16">
    <location>
        <begin position="105"/>
        <end position="123"/>
    </location>
</feature>
<feature type="transmembrane region" description="Helical" evidence="16">
    <location>
        <begin position="20"/>
        <end position="40"/>
    </location>
</feature>
<evidence type="ECO:0000256" key="12">
    <source>
        <dbReference type="ARBA" id="ARBA00036466"/>
    </source>
</evidence>
<feature type="transmembrane region" description="Helical" evidence="16">
    <location>
        <begin position="316"/>
        <end position="338"/>
    </location>
</feature>
<evidence type="ECO:0000256" key="7">
    <source>
        <dbReference type="ARBA" id="ARBA00022989"/>
    </source>
</evidence>
<keyword evidence="8 16" id="KW-0472">Membrane</keyword>
<keyword evidence="7 16" id="KW-1133">Transmembrane helix</keyword>
<dbReference type="Ensembl" id="ENSCLMT00005021243.1">
    <property type="protein sequence ID" value="ENSCLMP00005020210.1"/>
    <property type="gene ID" value="ENSCLMG00005010059.1"/>
</dbReference>
<dbReference type="GO" id="GO:0015175">
    <property type="term" value="F:neutral L-amino acid transmembrane transporter activity"/>
    <property type="evidence" value="ECO:0007669"/>
    <property type="project" value="TreeGrafter"/>
</dbReference>
<evidence type="ECO:0000256" key="13">
    <source>
        <dbReference type="ARBA" id="ARBA00036530"/>
    </source>
</evidence>
<evidence type="ECO:0000256" key="14">
    <source>
        <dbReference type="ARBA" id="ARBA00036777"/>
    </source>
</evidence>
<dbReference type="PANTHER" id="PTHR20766">
    <property type="entry name" value="LARGE NEUTRAL AMINO ACIDS TRANSPORTER SMALL SUBUNIT 4-LIKE ISOFORM X1"/>
    <property type="match status" value="1"/>
</dbReference>
<evidence type="ECO:0000256" key="8">
    <source>
        <dbReference type="ARBA" id="ARBA00023136"/>
    </source>
</evidence>
<comment type="subcellular location">
    <subcellularLocation>
        <location evidence="1">Basolateral cell membrane</location>
    </subcellularLocation>
    <subcellularLocation>
        <location evidence="2">Cell membrane</location>
        <topology evidence="2">Multi-pass membrane protein</topology>
    </subcellularLocation>
</comment>
<feature type="transmembrane region" description="Helical" evidence="16">
    <location>
        <begin position="129"/>
        <end position="151"/>
    </location>
</feature>
<dbReference type="Gene3D" id="1.20.1250.20">
    <property type="entry name" value="MFS general substrate transporter like domains"/>
    <property type="match status" value="1"/>
</dbReference>
<comment type="catalytic activity">
    <reaction evidence="13">
        <text>L-methionine(in) = L-methionine(out)</text>
        <dbReference type="Rhea" id="RHEA:70939"/>
        <dbReference type="ChEBI" id="CHEBI:57844"/>
    </reaction>
</comment>
<evidence type="ECO:0000256" key="11">
    <source>
        <dbReference type="ARBA" id="ARBA00033167"/>
    </source>
</evidence>
<feature type="transmembrane region" description="Helical" evidence="16">
    <location>
        <begin position="371"/>
        <end position="395"/>
    </location>
</feature>
<evidence type="ECO:0000256" key="16">
    <source>
        <dbReference type="SAM" id="Phobius"/>
    </source>
</evidence>
<dbReference type="InterPro" id="IPR036259">
    <property type="entry name" value="MFS_trans_sf"/>
</dbReference>
<sequence>MAPSLATAFARRWWMAVTSIIENLLFSAVLLGWGSLLIMLKSEGFYSYLCNEEGKSQLLMNGWLICKEQDEMLNLAFTVGSFLLSAITLPLGIVMDKYGPRKLRLLGSTCFGLSCLLIAYGSYNPNELSVLIFIALTFNGFGGMCMTFTSLTLPNMFGDLRSTFIALMIGSYASSAVTFPGVKVIYDLGVAFITILVVWAACAGVVFLNCFLNWPMEPFPGPEDMDYRLDGNKLCLSTMDLEIKSNTKEECKRIQTPSLTPSFSQSFLKTIISPIFLLSLVTMSVTQLRLLFYMGAMNSVLESLSDGDLNTGQMEVVGLYSSIFGILQLLCLMTTPVIGQIMDWKLKDCDDGEEEKEPCSKDKKTQKVTNALRAFLLTNVLLVGFGITCLVPNLPVQIVSFVLHTVVRGFLHSAVGGLYAAVYPSSLFGSLTGMQSLVSAVFALLQQPLFLAMMGPLEGDPFWVNIGLFGLSMLGFLLPLYLICYRRTLYRQQQQKEDNAKIYIKINGSDIPEAYV</sequence>
<feature type="transmembrane region" description="Helical" evidence="16">
    <location>
        <begin position="72"/>
        <end position="93"/>
    </location>
</feature>
<dbReference type="InterPro" id="IPR011701">
    <property type="entry name" value="MFS"/>
</dbReference>
<feature type="transmembrane region" description="Helical" evidence="16">
    <location>
        <begin position="462"/>
        <end position="484"/>
    </location>
</feature>
<evidence type="ECO:0000256" key="1">
    <source>
        <dbReference type="ARBA" id="ARBA00004187"/>
    </source>
</evidence>
<evidence type="ECO:0000256" key="5">
    <source>
        <dbReference type="ARBA" id="ARBA00022475"/>
    </source>
</evidence>
<comment type="catalytic activity">
    <reaction evidence="14">
        <text>L-isoleucine(in) = L-isoleucine(out)</text>
        <dbReference type="Rhea" id="RHEA:70943"/>
        <dbReference type="ChEBI" id="CHEBI:58045"/>
    </reaction>
</comment>
<dbReference type="Proteomes" id="UP000694565">
    <property type="component" value="Unplaced"/>
</dbReference>
<feature type="transmembrane region" description="Helical" evidence="16">
    <location>
        <begin position="275"/>
        <end position="296"/>
    </location>
</feature>
<keyword evidence="6 16" id="KW-0812">Transmembrane</keyword>
<dbReference type="GO" id="GO:0016323">
    <property type="term" value="C:basolateral plasma membrane"/>
    <property type="evidence" value="ECO:0007669"/>
    <property type="project" value="UniProtKB-SubCell"/>
</dbReference>
<reference evidence="17" key="1">
    <citation type="submission" date="2025-08" db="UniProtKB">
        <authorList>
            <consortium name="Ensembl"/>
        </authorList>
    </citation>
    <scope>IDENTIFICATION</scope>
</reference>
<evidence type="ECO:0000256" key="3">
    <source>
        <dbReference type="ARBA" id="ARBA00006595"/>
    </source>
</evidence>
<evidence type="ECO:0000256" key="10">
    <source>
        <dbReference type="ARBA" id="ARBA00030359"/>
    </source>
</evidence>
<keyword evidence="9" id="KW-0325">Glycoprotein</keyword>